<feature type="domain" description="Histidine kinase" evidence="8">
    <location>
        <begin position="433"/>
        <end position="635"/>
    </location>
</feature>
<dbReference type="CDD" id="cd00082">
    <property type="entry name" value="HisKA"/>
    <property type="match status" value="1"/>
</dbReference>
<gene>
    <name evidence="9" type="ORF">DFP76_1169</name>
</gene>
<keyword evidence="5 9" id="KW-0418">Kinase</keyword>
<feature type="transmembrane region" description="Helical" evidence="7">
    <location>
        <begin position="233"/>
        <end position="258"/>
    </location>
</feature>
<dbReference type="EMBL" id="QNRF01000016">
    <property type="protein sequence ID" value="RBO78421.1"/>
    <property type="molecule type" value="Genomic_DNA"/>
</dbReference>
<dbReference type="CDD" id="cd00075">
    <property type="entry name" value="HATPase"/>
    <property type="match status" value="1"/>
</dbReference>
<keyword evidence="6" id="KW-0902">Two-component regulatory system</keyword>
<feature type="transmembrane region" description="Helical" evidence="7">
    <location>
        <begin position="199"/>
        <end position="221"/>
    </location>
</feature>
<dbReference type="Proteomes" id="UP000252086">
    <property type="component" value="Unassembled WGS sequence"/>
</dbReference>
<protein>
    <recommendedName>
        <fullName evidence="2">histidine kinase</fullName>
        <ecNumber evidence="2">2.7.13.3</ecNumber>
    </recommendedName>
</protein>
<dbReference type="InterPro" id="IPR005467">
    <property type="entry name" value="His_kinase_dom"/>
</dbReference>
<keyword evidence="7" id="KW-0812">Transmembrane</keyword>
<feature type="transmembrane region" description="Helical" evidence="7">
    <location>
        <begin position="62"/>
        <end position="86"/>
    </location>
</feature>
<dbReference type="PANTHER" id="PTHR43711:SF28">
    <property type="entry name" value="SENSOR HISTIDINE KINASE YXDK"/>
    <property type="match status" value="1"/>
</dbReference>
<evidence type="ECO:0000256" key="3">
    <source>
        <dbReference type="ARBA" id="ARBA00022553"/>
    </source>
</evidence>
<keyword evidence="7" id="KW-1133">Transmembrane helix</keyword>
<dbReference type="InterPro" id="IPR036890">
    <property type="entry name" value="HATPase_C_sf"/>
</dbReference>
<dbReference type="SMART" id="SM00387">
    <property type="entry name" value="HATPase_c"/>
    <property type="match status" value="1"/>
</dbReference>
<sequence>MTLSLMFEIAMLISSVCGVLVAAWLLWRARKQGDLQALAGFAIMMAIWCFGHVVLFQGYERIGIYIILANPLMPTFFLHFAIRFVNSGPVHDIMLDRLLRVIPWFYLTSFAVVLQSWWMEAGDAISTSDTRSFFIFTEAGTWNLAYTVLIGMLAHGVLLFGWYCHSGNKKRSILAMFGVGAWGLLLATSFVFPSFGISWFPYPMLLLPTYLLLLVYAVVRYQILSVNAFANRALLWLAMTLVILCLIAVISVVSGRLGLQALANVPSWQLWLYSLLMLLVSALIYQPLNRIISRLIYPGTQLNEAVLETWSSQLKEAQSWSHLINIGERLLAKQIRQSIQIRLDIDGEQSSHNSSLQSDARLAIQVYKVASDWRFALLGWDDASPGMRLTAEVFGSLFSTSCGLLEHSLALAKAERKRLDQQHLVELGSLSAAMAHELRNPLNIIAMAAYDTPAETRQHIQTQLQRADRLVSDMLVYSGGLTLHRSKVSLGALIRTVLSQAQLEGIHYQLSIDDDIELEADSQRLQQVFINLIDNAVAFLRNQADAKLFIEARVEQGAQSNLNKVVIQVHNNGPSIDEPLQGEVLFQPFVTKRAGGSGLGLAIVRRIIDAHGGEIHHRQHSDWPVTFELILPQQAPLGTDSHDTK</sequence>
<dbReference type="PROSITE" id="PS50109">
    <property type="entry name" value="HIS_KIN"/>
    <property type="match status" value="1"/>
</dbReference>
<evidence type="ECO:0000256" key="6">
    <source>
        <dbReference type="ARBA" id="ARBA00023012"/>
    </source>
</evidence>
<evidence type="ECO:0000256" key="5">
    <source>
        <dbReference type="ARBA" id="ARBA00022777"/>
    </source>
</evidence>
<feature type="transmembrane region" description="Helical" evidence="7">
    <location>
        <begin position="270"/>
        <end position="288"/>
    </location>
</feature>
<keyword evidence="4" id="KW-0808">Transferase</keyword>
<dbReference type="PRINTS" id="PR00344">
    <property type="entry name" value="BCTRLSENSOR"/>
</dbReference>
<accession>A0A366CST7</accession>
<comment type="caution">
    <text evidence="9">The sequence shown here is derived from an EMBL/GenBank/DDBJ whole genome shotgun (WGS) entry which is preliminary data.</text>
</comment>
<dbReference type="InterPro" id="IPR003594">
    <property type="entry name" value="HATPase_dom"/>
</dbReference>
<dbReference type="AlphaFoldDB" id="A0A366CST7"/>
<dbReference type="InterPro" id="IPR050736">
    <property type="entry name" value="Sensor_HK_Regulatory"/>
</dbReference>
<dbReference type="Gene3D" id="3.30.565.10">
    <property type="entry name" value="Histidine kinase-like ATPase, C-terminal domain"/>
    <property type="match status" value="1"/>
</dbReference>
<dbReference type="InterPro" id="IPR036097">
    <property type="entry name" value="HisK_dim/P_sf"/>
</dbReference>
<evidence type="ECO:0000256" key="7">
    <source>
        <dbReference type="SAM" id="Phobius"/>
    </source>
</evidence>
<dbReference type="SUPFAM" id="SSF55874">
    <property type="entry name" value="ATPase domain of HSP90 chaperone/DNA topoisomerase II/histidine kinase"/>
    <property type="match status" value="1"/>
</dbReference>
<feature type="transmembrane region" description="Helical" evidence="7">
    <location>
        <begin position="38"/>
        <end position="56"/>
    </location>
</feature>
<proteinExistence type="predicted"/>
<feature type="transmembrane region" description="Helical" evidence="7">
    <location>
        <begin position="139"/>
        <end position="161"/>
    </location>
</feature>
<feature type="transmembrane region" description="Helical" evidence="7">
    <location>
        <begin position="6"/>
        <end position="26"/>
    </location>
</feature>
<evidence type="ECO:0000256" key="1">
    <source>
        <dbReference type="ARBA" id="ARBA00000085"/>
    </source>
</evidence>
<comment type="catalytic activity">
    <reaction evidence="1">
        <text>ATP + protein L-histidine = ADP + protein N-phospho-L-histidine.</text>
        <dbReference type="EC" id="2.7.13.3"/>
    </reaction>
</comment>
<keyword evidence="3" id="KW-0597">Phosphoprotein</keyword>
<dbReference type="Pfam" id="PF02518">
    <property type="entry name" value="HATPase_c"/>
    <property type="match status" value="1"/>
</dbReference>
<feature type="transmembrane region" description="Helical" evidence="7">
    <location>
        <begin position="98"/>
        <end position="119"/>
    </location>
</feature>
<dbReference type="InterPro" id="IPR003661">
    <property type="entry name" value="HisK_dim/P_dom"/>
</dbReference>
<evidence type="ECO:0000313" key="10">
    <source>
        <dbReference type="Proteomes" id="UP000252086"/>
    </source>
</evidence>
<dbReference type="PANTHER" id="PTHR43711">
    <property type="entry name" value="TWO-COMPONENT HISTIDINE KINASE"/>
    <property type="match status" value="1"/>
</dbReference>
<organism evidence="9 10">
    <name type="scientific">Marinomonas aquiplantarum</name>
    <dbReference type="NCBI Taxonomy" id="491951"/>
    <lineage>
        <taxon>Bacteria</taxon>
        <taxon>Pseudomonadati</taxon>
        <taxon>Pseudomonadota</taxon>
        <taxon>Gammaproteobacteria</taxon>
        <taxon>Oceanospirillales</taxon>
        <taxon>Oceanospirillaceae</taxon>
        <taxon>Marinomonas</taxon>
    </lineage>
</organism>
<evidence type="ECO:0000313" key="9">
    <source>
        <dbReference type="EMBL" id="RBO78421.1"/>
    </source>
</evidence>
<dbReference type="GO" id="GO:0000155">
    <property type="term" value="F:phosphorelay sensor kinase activity"/>
    <property type="evidence" value="ECO:0007669"/>
    <property type="project" value="InterPro"/>
</dbReference>
<evidence type="ECO:0000256" key="4">
    <source>
        <dbReference type="ARBA" id="ARBA00022679"/>
    </source>
</evidence>
<evidence type="ECO:0000256" key="2">
    <source>
        <dbReference type="ARBA" id="ARBA00012438"/>
    </source>
</evidence>
<keyword evidence="10" id="KW-1185">Reference proteome</keyword>
<feature type="transmembrane region" description="Helical" evidence="7">
    <location>
        <begin position="173"/>
        <end position="193"/>
    </location>
</feature>
<dbReference type="SUPFAM" id="SSF47384">
    <property type="entry name" value="Homodimeric domain of signal transducing histidine kinase"/>
    <property type="match status" value="1"/>
</dbReference>
<dbReference type="EC" id="2.7.13.3" evidence="2"/>
<reference evidence="9 10" key="1">
    <citation type="submission" date="2018-06" db="EMBL/GenBank/DDBJ databases">
        <title>Genomic Encyclopedia of Type Strains, Phase III (KMG-III): the genomes of soil and plant-associated and newly described type strains.</title>
        <authorList>
            <person name="Whitman W."/>
        </authorList>
    </citation>
    <scope>NUCLEOTIDE SEQUENCE [LARGE SCALE GENOMIC DNA]</scope>
    <source>
        <strain evidence="9 10">CECT 7732</strain>
    </source>
</reference>
<dbReference type="Gene3D" id="1.10.287.130">
    <property type="match status" value="1"/>
</dbReference>
<dbReference type="RefSeq" id="WP_245931969.1">
    <property type="nucleotide sequence ID" value="NZ_QNRF01000016.1"/>
</dbReference>
<evidence type="ECO:0000259" key="8">
    <source>
        <dbReference type="PROSITE" id="PS50109"/>
    </source>
</evidence>
<name>A0A366CST7_9GAMM</name>
<keyword evidence="7" id="KW-0472">Membrane</keyword>
<dbReference type="InterPro" id="IPR004358">
    <property type="entry name" value="Sig_transdc_His_kin-like_C"/>
</dbReference>